<dbReference type="InterPro" id="IPR008533">
    <property type="entry name" value="DUF815"/>
</dbReference>
<reference evidence="2" key="1">
    <citation type="submission" date="2020-10" db="EMBL/GenBank/DDBJ databases">
        <authorList>
            <person name="Gilroy R."/>
        </authorList>
    </citation>
    <scope>NUCLEOTIDE SEQUENCE</scope>
    <source>
        <strain evidence="2">ChiHcec3-6078</strain>
    </source>
</reference>
<gene>
    <name evidence="2" type="ORF">IAC50_09335</name>
</gene>
<accession>A0A9D1I1Y4</accession>
<dbReference type="GO" id="GO:0005524">
    <property type="term" value="F:ATP binding"/>
    <property type="evidence" value="ECO:0007669"/>
    <property type="project" value="UniProtKB-KW"/>
</dbReference>
<dbReference type="Gene3D" id="3.40.50.300">
    <property type="entry name" value="P-loop containing nucleotide triphosphate hydrolases"/>
    <property type="match status" value="1"/>
</dbReference>
<dbReference type="AlphaFoldDB" id="A0A9D1I1Y4"/>
<name>A0A9D1I1Y4_9FIRM</name>
<dbReference type="PANTHER" id="PTHR42935:SF1">
    <property type="entry name" value="SLR0930 PROTEIN"/>
    <property type="match status" value="1"/>
</dbReference>
<dbReference type="Proteomes" id="UP000824090">
    <property type="component" value="Unassembled WGS sequence"/>
</dbReference>
<dbReference type="InterPro" id="IPR003593">
    <property type="entry name" value="AAA+_ATPase"/>
</dbReference>
<evidence type="ECO:0000313" key="3">
    <source>
        <dbReference type="Proteomes" id="UP000824090"/>
    </source>
</evidence>
<dbReference type="EMBL" id="DVMP01000163">
    <property type="protein sequence ID" value="HIU26681.1"/>
    <property type="molecule type" value="Genomic_DNA"/>
</dbReference>
<keyword evidence="2" id="KW-0547">Nucleotide-binding</keyword>
<protein>
    <submittedName>
        <fullName evidence="2">ATP-binding protein</fullName>
    </submittedName>
</protein>
<proteinExistence type="predicted"/>
<evidence type="ECO:0000259" key="1">
    <source>
        <dbReference type="SMART" id="SM00382"/>
    </source>
</evidence>
<dbReference type="InterPro" id="IPR027417">
    <property type="entry name" value="P-loop_NTPase"/>
</dbReference>
<dbReference type="CDD" id="cd00009">
    <property type="entry name" value="AAA"/>
    <property type="match status" value="1"/>
</dbReference>
<reference evidence="2" key="2">
    <citation type="journal article" date="2021" name="PeerJ">
        <title>Extensive microbial diversity within the chicken gut microbiome revealed by metagenomics and culture.</title>
        <authorList>
            <person name="Gilroy R."/>
            <person name="Ravi A."/>
            <person name="Getino M."/>
            <person name="Pursley I."/>
            <person name="Horton D.L."/>
            <person name="Alikhan N.F."/>
            <person name="Baker D."/>
            <person name="Gharbi K."/>
            <person name="Hall N."/>
            <person name="Watson M."/>
            <person name="Adriaenssens E.M."/>
            <person name="Foster-Nyarko E."/>
            <person name="Jarju S."/>
            <person name="Secka A."/>
            <person name="Antonio M."/>
            <person name="Oren A."/>
            <person name="Chaudhuri R.R."/>
            <person name="La Ragione R."/>
            <person name="Hildebrand F."/>
            <person name="Pallen M.J."/>
        </authorList>
    </citation>
    <scope>NUCLEOTIDE SEQUENCE</scope>
    <source>
        <strain evidence="2">ChiHcec3-6078</strain>
    </source>
</reference>
<sequence>MNDRFYKLKLQLDSLAVFSQIKKDPVIRKLRRLLKALCANDTEAAVAAWGSFAAALLPHTASLTEYVKSRVMEDDNFYVKEKASGRPTDREADEAARREIDILQNVCAFSSQDAADAIDYDGYLPSWRTEASDLHRDFAEKLESIGRTGYGIYARYSFFRVDQGSIVPVAHPDFQPLESLFGYERERSLIIKNTRALIDGTGASNMLLYGDAGTGKSSSVKAVAAHFAPEGLRIIEVKKNQLYQIPALMEELSSNPLKFILFIDDLSFSGNDDNFSALKATLEGSISGCGDNCVIYATSNRRHLVKETFADRAGDELHLNDTMQETMSLAARFGLAITFQKPDKEEYLSIVKALAREYGIEMDDHELFRRAEAHAIRKNGRSPRTAKQFIELLKIGI</sequence>
<dbReference type="Pfam" id="PF05673">
    <property type="entry name" value="DUF815"/>
    <property type="match status" value="1"/>
</dbReference>
<evidence type="ECO:0000313" key="2">
    <source>
        <dbReference type="EMBL" id="HIU26681.1"/>
    </source>
</evidence>
<dbReference type="SUPFAM" id="SSF52540">
    <property type="entry name" value="P-loop containing nucleoside triphosphate hydrolases"/>
    <property type="match status" value="1"/>
</dbReference>
<dbReference type="PANTHER" id="PTHR42935">
    <property type="entry name" value="SLR0930 PROTEIN"/>
    <property type="match status" value="1"/>
</dbReference>
<feature type="domain" description="AAA+ ATPase" evidence="1">
    <location>
        <begin position="202"/>
        <end position="322"/>
    </location>
</feature>
<comment type="caution">
    <text evidence="2">The sequence shown here is derived from an EMBL/GenBank/DDBJ whole genome shotgun (WGS) entry which is preliminary data.</text>
</comment>
<dbReference type="SMART" id="SM00382">
    <property type="entry name" value="AAA"/>
    <property type="match status" value="1"/>
</dbReference>
<keyword evidence="2" id="KW-0067">ATP-binding</keyword>
<organism evidence="2 3">
    <name type="scientific">Candidatus Allocopromorpha excrementigallinarum</name>
    <dbReference type="NCBI Taxonomy" id="2840742"/>
    <lineage>
        <taxon>Bacteria</taxon>
        <taxon>Bacillati</taxon>
        <taxon>Bacillota</taxon>
        <taxon>Clostridia</taxon>
        <taxon>Eubacteriales</taxon>
        <taxon>Eubacteriaceae</taxon>
        <taxon>Eubacteriaceae incertae sedis</taxon>
        <taxon>Candidatus Allocopromorpha</taxon>
    </lineage>
</organism>